<feature type="region of interest" description="Disordered" evidence="2">
    <location>
        <begin position="46"/>
        <end position="140"/>
    </location>
</feature>
<sequence length="509" mass="55990">MEVSLVGNMEMIGAEKARGWFDKGRFDQQGRGVSPLMGHALQNQTHPSAMPQGGTPPSWGRIQRQSKSDLGRVMTDAAPQMRQPVSNYGYSPLQRDDKRCQYEDPSHYSDSETHPPRLQGSYSTSCGLRQSPKQTGCTLQSGQPLSLLQQDQPVQQPGAATTVTATRSPSNQARLQPVQQPVAASQQRQSLQQRLSPNQASLQHQPEQQVPSLQQQQSLRQRSPPNQPRLTHVQQPVAASQQNQSLQQRSPSNQARLQPVQQPVAASQQHQQQQPLQQQSLSHQQPSLSHQQQSLSHQQQHGTMNGNSGDSCREESAFVQLKKQEKMIEQLQEQIKYLLQLQTGSISSGMMTPPATPPSPMCIQSFLSHLHNSSAGKEMGSMDNNHPKLVVGHLSGPESLLRSRWPLSQLTPARVCFFLNPRYDTPTPGRRGGNLSPNSGSPNSREEDTVPNTASRDSSIPGSVSDTAVSTDPDFQVELENVHDDTNSLGKVEIRSFPDSGSAKSSPQR</sequence>
<feature type="compositionally biased region" description="Low complexity" evidence="2">
    <location>
        <begin position="203"/>
        <end position="230"/>
    </location>
</feature>
<feature type="compositionally biased region" description="Low complexity" evidence="2">
    <location>
        <begin position="176"/>
        <end position="196"/>
    </location>
</feature>
<feature type="compositionally biased region" description="Low complexity" evidence="2">
    <location>
        <begin position="257"/>
        <end position="301"/>
    </location>
</feature>
<feature type="compositionally biased region" description="Basic and acidic residues" evidence="2">
    <location>
        <begin position="94"/>
        <end position="115"/>
    </location>
</feature>
<dbReference type="Proteomes" id="UP000230750">
    <property type="component" value="Unassembled WGS sequence"/>
</dbReference>
<evidence type="ECO:0000313" key="3">
    <source>
        <dbReference type="EMBL" id="PIK59611.1"/>
    </source>
</evidence>
<feature type="region of interest" description="Disordered" evidence="2">
    <location>
        <begin position="424"/>
        <end position="509"/>
    </location>
</feature>
<feature type="compositionally biased region" description="Polar residues" evidence="2">
    <location>
        <begin position="450"/>
        <end position="470"/>
    </location>
</feature>
<keyword evidence="1" id="KW-0175">Coiled coil</keyword>
<name>A0A2G8LH98_STIJA</name>
<feature type="compositionally biased region" description="Basic and acidic residues" evidence="2">
    <location>
        <begin position="480"/>
        <end position="496"/>
    </location>
</feature>
<organism evidence="3 4">
    <name type="scientific">Stichopus japonicus</name>
    <name type="common">Sea cucumber</name>
    <dbReference type="NCBI Taxonomy" id="307972"/>
    <lineage>
        <taxon>Eukaryota</taxon>
        <taxon>Metazoa</taxon>
        <taxon>Echinodermata</taxon>
        <taxon>Eleutherozoa</taxon>
        <taxon>Echinozoa</taxon>
        <taxon>Holothuroidea</taxon>
        <taxon>Aspidochirotacea</taxon>
        <taxon>Aspidochirotida</taxon>
        <taxon>Stichopodidae</taxon>
        <taxon>Apostichopus</taxon>
    </lineage>
</organism>
<keyword evidence="4" id="KW-1185">Reference proteome</keyword>
<dbReference type="EMBL" id="MRZV01000078">
    <property type="protein sequence ID" value="PIK59611.1"/>
    <property type="molecule type" value="Genomic_DNA"/>
</dbReference>
<accession>A0A2G8LH98</accession>
<evidence type="ECO:0000256" key="1">
    <source>
        <dbReference type="SAM" id="Coils"/>
    </source>
</evidence>
<feature type="compositionally biased region" description="Polar residues" evidence="2">
    <location>
        <begin position="159"/>
        <end position="174"/>
    </location>
</feature>
<evidence type="ECO:0000256" key="2">
    <source>
        <dbReference type="SAM" id="MobiDB-lite"/>
    </source>
</evidence>
<feature type="compositionally biased region" description="Low complexity" evidence="2">
    <location>
        <begin position="433"/>
        <end position="443"/>
    </location>
</feature>
<protein>
    <submittedName>
        <fullName evidence="3">Uncharacterized protein</fullName>
    </submittedName>
</protein>
<feature type="compositionally biased region" description="Polar residues" evidence="2">
    <location>
        <begin position="120"/>
        <end position="138"/>
    </location>
</feature>
<feature type="region of interest" description="Disordered" evidence="2">
    <location>
        <begin position="152"/>
        <end position="313"/>
    </location>
</feature>
<comment type="caution">
    <text evidence="3">The sequence shown here is derived from an EMBL/GenBank/DDBJ whole genome shotgun (WGS) entry which is preliminary data.</text>
</comment>
<feature type="compositionally biased region" description="Polar residues" evidence="2">
    <location>
        <begin position="232"/>
        <end position="256"/>
    </location>
</feature>
<gene>
    <name evidence="3" type="ORF">BSL78_03466</name>
</gene>
<proteinExistence type="predicted"/>
<feature type="coiled-coil region" evidence="1">
    <location>
        <begin position="314"/>
        <end position="341"/>
    </location>
</feature>
<evidence type="ECO:0000313" key="4">
    <source>
        <dbReference type="Proteomes" id="UP000230750"/>
    </source>
</evidence>
<dbReference type="AlphaFoldDB" id="A0A2G8LH98"/>
<reference evidence="3 4" key="1">
    <citation type="journal article" date="2017" name="PLoS Biol.">
        <title>The sea cucumber genome provides insights into morphological evolution and visceral regeneration.</title>
        <authorList>
            <person name="Zhang X."/>
            <person name="Sun L."/>
            <person name="Yuan J."/>
            <person name="Sun Y."/>
            <person name="Gao Y."/>
            <person name="Zhang L."/>
            <person name="Li S."/>
            <person name="Dai H."/>
            <person name="Hamel J.F."/>
            <person name="Liu C."/>
            <person name="Yu Y."/>
            <person name="Liu S."/>
            <person name="Lin W."/>
            <person name="Guo K."/>
            <person name="Jin S."/>
            <person name="Xu P."/>
            <person name="Storey K.B."/>
            <person name="Huan P."/>
            <person name="Zhang T."/>
            <person name="Zhou Y."/>
            <person name="Zhang J."/>
            <person name="Lin C."/>
            <person name="Li X."/>
            <person name="Xing L."/>
            <person name="Huo D."/>
            <person name="Sun M."/>
            <person name="Wang L."/>
            <person name="Mercier A."/>
            <person name="Li F."/>
            <person name="Yang H."/>
            <person name="Xiang J."/>
        </authorList>
    </citation>
    <scope>NUCLEOTIDE SEQUENCE [LARGE SCALE GENOMIC DNA]</scope>
    <source>
        <strain evidence="3">Shaxun</strain>
        <tissue evidence="3">Muscle</tissue>
    </source>
</reference>